<evidence type="ECO:0000256" key="2">
    <source>
        <dbReference type="ARBA" id="ARBA00001946"/>
    </source>
</evidence>
<keyword evidence="6" id="KW-0464">Manganese</keyword>
<dbReference type="PANTHER" id="PTHR12992:SF11">
    <property type="entry name" value="MITOCHONDRIAL COENZYME A DIPHOSPHATASE NUDT8"/>
    <property type="match status" value="1"/>
</dbReference>
<keyword evidence="3" id="KW-0479">Metal-binding</keyword>
<reference evidence="8" key="1">
    <citation type="submission" date="2021-12" db="EMBL/GenBank/DDBJ databases">
        <title>Alicyclobacillaceae gen. nov., sp. nov., isolated from chalcocite enrichment system.</title>
        <authorList>
            <person name="Jiang Z."/>
        </authorList>
    </citation>
    <scope>NUCLEOTIDE SEQUENCE</scope>
    <source>
        <strain evidence="8">MYW30-H2</strain>
    </source>
</reference>
<proteinExistence type="predicted"/>
<dbReference type="CDD" id="cd03426">
    <property type="entry name" value="NUDIX_CoAse_Nudt7"/>
    <property type="match status" value="1"/>
</dbReference>
<dbReference type="PROSITE" id="PS51462">
    <property type="entry name" value="NUDIX"/>
    <property type="match status" value="1"/>
</dbReference>
<evidence type="ECO:0000256" key="1">
    <source>
        <dbReference type="ARBA" id="ARBA00001936"/>
    </source>
</evidence>
<dbReference type="PANTHER" id="PTHR12992">
    <property type="entry name" value="NUDIX HYDROLASE"/>
    <property type="match status" value="1"/>
</dbReference>
<organism evidence="8 9">
    <name type="scientific">Fodinisporobacter ferrooxydans</name>
    <dbReference type="NCBI Taxonomy" id="2901836"/>
    <lineage>
        <taxon>Bacteria</taxon>
        <taxon>Bacillati</taxon>
        <taxon>Bacillota</taxon>
        <taxon>Bacilli</taxon>
        <taxon>Bacillales</taxon>
        <taxon>Alicyclobacillaceae</taxon>
        <taxon>Fodinisporobacter</taxon>
    </lineage>
</organism>
<evidence type="ECO:0000256" key="3">
    <source>
        <dbReference type="ARBA" id="ARBA00022723"/>
    </source>
</evidence>
<comment type="cofactor">
    <cofactor evidence="1">
        <name>Mn(2+)</name>
        <dbReference type="ChEBI" id="CHEBI:29035"/>
    </cofactor>
</comment>
<dbReference type="Proteomes" id="UP000830167">
    <property type="component" value="Chromosome"/>
</dbReference>
<keyword evidence="5" id="KW-0460">Magnesium</keyword>
<accession>A0ABY4CQP8</accession>
<keyword evidence="9" id="KW-1185">Reference proteome</keyword>
<feature type="domain" description="Nudix hydrolase" evidence="7">
    <location>
        <begin position="31"/>
        <end position="162"/>
    </location>
</feature>
<comment type="cofactor">
    <cofactor evidence="2">
        <name>Mg(2+)</name>
        <dbReference type="ChEBI" id="CHEBI:18420"/>
    </cofactor>
</comment>
<dbReference type="Gene3D" id="3.90.79.10">
    <property type="entry name" value="Nucleoside Triphosphate Pyrophosphohydrolase"/>
    <property type="match status" value="1"/>
</dbReference>
<evidence type="ECO:0000256" key="6">
    <source>
        <dbReference type="ARBA" id="ARBA00023211"/>
    </source>
</evidence>
<dbReference type="InterPro" id="IPR015797">
    <property type="entry name" value="NUDIX_hydrolase-like_dom_sf"/>
</dbReference>
<dbReference type="Pfam" id="PF00293">
    <property type="entry name" value="NUDIX"/>
    <property type="match status" value="1"/>
</dbReference>
<protein>
    <submittedName>
        <fullName evidence="8">CoA pyrophosphatase</fullName>
    </submittedName>
</protein>
<sequence>MNEPIKNTIALPQIADRFRGRVASILGNEQFRKNAVLVPLLQQNGQLCVLFEQRAKTLRRQPGEICFPGGRVEPQDKNPQTAALRETSEELNLPLHSIQYMGDLDILVTYSQMIVYPFVGCLPNVASIQPNPDEVEKVIILPLERLLAIHPERHDVAISVHPDENFPYHWIPQGKQYPWRTGTVSQFFYRVDEELIIWGLTARILYHFLRVIQP</sequence>
<keyword evidence="4" id="KW-0378">Hydrolase</keyword>
<evidence type="ECO:0000256" key="4">
    <source>
        <dbReference type="ARBA" id="ARBA00022801"/>
    </source>
</evidence>
<dbReference type="EMBL" id="CP089291">
    <property type="protein sequence ID" value="UOF92649.1"/>
    <property type="molecule type" value="Genomic_DNA"/>
</dbReference>
<dbReference type="RefSeq" id="WP_347439320.1">
    <property type="nucleotide sequence ID" value="NZ_CP089291.1"/>
</dbReference>
<dbReference type="InterPro" id="IPR045121">
    <property type="entry name" value="CoAse"/>
</dbReference>
<gene>
    <name evidence="8" type="ORF">LSG31_11080</name>
</gene>
<dbReference type="SUPFAM" id="SSF55811">
    <property type="entry name" value="Nudix"/>
    <property type="match status" value="1"/>
</dbReference>
<evidence type="ECO:0000259" key="7">
    <source>
        <dbReference type="PROSITE" id="PS51462"/>
    </source>
</evidence>
<dbReference type="InterPro" id="IPR000086">
    <property type="entry name" value="NUDIX_hydrolase_dom"/>
</dbReference>
<evidence type="ECO:0000313" key="8">
    <source>
        <dbReference type="EMBL" id="UOF92649.1"/>
    </source>
</evidence>
<evidence type="ECO:0000313" key="9">
    <source>
        <dbReference type="Proteomes" id="UP000830167"/>
    </source>
</evidence>
<evidence type="ECO:0000256" key="5">
    <source>
        <dbReference type="ARBA" id="ARBA00022842"/>
    </source>
</evidence>
<name>A0ABY4CQP8_9BACL</name>